<comment type="PTM">
    <text evidence="5">C-terminal thiocarboxylation occurs in 2 steps, it is first acyl-adenylated (-COAMP) via the hesA/moeB/thiF part of UBA4, then thiocarboxylated (-COSH) via the rhodanese domain of UBA4.</text>
</comment>
<reference evidence="8" key="1">
    <citation type="journal article" date="2017" name="Nucleic Acids Res.">
        <title>Proteogenomics produces comprehensive and highly accurate protein-coding gene annotation in a complete genome assembly of Malassezia sympodialis.</title>
        <authorList>
            <person name="Zhu Y."/>
            <person name="Engstroem P.G."/>
            <person name="Tellgren-Roth C."/>
            <person name="Baudo C.D."/>
            <person name="Kennell J.C."/>
            <person name="Sun S."/>
            <person name="Billmyre R.B."/>
            <person name="Schroeder M.S."/>
            <person name="Andersson A."/>
            <person name="Holm T."/>
            <person name="Sigurgeirsson B."/>
            <person name="Wu G."/>
            <person name="Sankaranarayanan S.R."/>
            <person name="Siddharthan R."/>
            <person name="Sanyal K."/>
            <person name="Lundeberg J."/>
            <person name="Nystedt B."/>
            <person name="Boekhout T."/>
            <person name="Dawson T.L. Jr."/>
            <person name="Heitman J."/>
            <person name="Scheynius A."/>
            <person name="Lehtioe J."/>
        </authorList>
    </citation>
    <scope>NUCLEOTIDE SEQUENCE [LARGE SCALE GENOMIC DNA]</scope>
    <source>
        <strain evidence="8">ATCC 42132</strain>
    </source>
</reference>
<dbReference type="GO" id="GO:0002098">
    <property type="term" value="P:tRNA wobble uridine modification"/>
    <property type="evidence" value="ECO:0007669"/>
    <property type="project" value="UniProtKB-UniRule"/>
</dbReference>
<dbReference type="CDD" id="cd01764">
    <property type="entry name" value="Ubl_Urm1"/>
    <property type="match status" value="1"/>
</dbReference>
<dbReference type="STRING" id="1230383.A0A1M8A172"/>
<dbReference type="InterPro" id="IPR012675">
    <property type="entry name" value="Beta-grasp_dom_sf"/>
</dbReference>
<dbReference type="GO" id="GO:0005829">
    <property type="term" value="C:cytosol"/>
    <property type="evidence" value="ECO:0007669"/>
    <property type="project" value="UniProtKB-UniRule"/>
</dbReference>
<dbReference type="VEuPathDB" id="FungiDB:MSYG_0476"/>
<keyword evidence="3 5" id="KW-0819">tRNA processing</keyword>
<comment type="pathway">
    <text evidence="5 6">tRNA modification; 5-methoxycarbonylmethyl-2-thiouridine-tRNA biosynthesis.</text>
</comment>
<comment type="subcellular location">
    <subcellularLocation>
        <location evidence="5 6">Cytoplasm</location>
    </subcellularLocation>
</comment>
<dbReference type="HAMAP" id="MF_03048">
    <property type="entry name" value="Urm1"/>
    <property type="match status" value="1"/>
</dbReference>
<sequence>MVVPSVPVMVEFGGGTELLLAPPHEKVHRVDVPSNGSSLPDVRALVAHIREHMIQEREELFVEGDRVRPGILVLINDSDWELEGEMDYVLQPGDRVVFISTLHGG</sequence>
<gene>
    <name evidence="5" type="primary">URM1</name>
    <name evidence="7" type="ORF">MSYG_0476</name>
</gene>
<keyword evidence="1 5" id="KW-0963">Cytoplasm</keyword>
<dbReference type="InterPro" id="IPR015221">
    <property type="entry name" value="Urm1"/>
</dbReference>
<evidence type="ECO:0000256" key="1">
    <source>
        <dbReference type="ARBA" id="ARBA00022490"/>
    </source>
</evidence>
<organism evidence="7 8">
    <name type="scientific">Malassezia sympodialis (strain ATCC 42132)</name>
    <name type="common">Atopic eczema-associated yeast</name>
    <dbReference type="NCBI Taxonomy" id="1230383"/>
    <lineage>
        <taxon>Eukaryota</taxon>
        <taxon>Fungi</taxon>
        <taxon>Dikarya</taxon>
        <taxon>Basidiomycota</taxon>
        <taxon>Ustilaginomycotina</taxon>
        <taxon>Malasseziomycetes</taxon>
        <taxon>Malasseziales</taxon>
        <taxon>Malasseziaceae</taxon>
        <taxon>Malassezia</taxon>
    </lineage>
</organism>
<evidence type="ECO:0000256" key="3">
    <source>
        <dbReference type="ARBA" id="ARBA00022694"/>
    </source>
</evidence>
<dbReference type="InterPro" id="IPR016155">
    <property type="entry name" value="Mopterin_synth/thiamin_S_b"/>
</dbReference>
<dbReference type="AlphaFoldDB" id="A0A1M8A172"/>
<evidence type="ECO:0000313" key="7">
    <source>
        <dbReference type="EMBL" id="SHO76141.1"/>
    </source>
</evidence>
<evidence type="ECO:0000256" key="2">
    <source>
        <dbReference type="ARBA" id="ARBA00022499"/>
    </source>
</evidence>
<protein>
    <recommendedName>
        <fullName evidence="5 6">Ubiquitin-related modifier 1</fullName>
    </recommendedName>
</protein>
<dbReference type="GO" id="GO:0034227">
    <property type="term" value="P:tRNA thio-modification"/>
    <property type="evidence" value="ECO:0007669"/>
    <property type="project" value="UniProtKB-UniRule"/>
</dbReference>
<dbReference type="SUPFAM" id="SSF54285">
    <property type="entry name" value="MoaD/ThiS"/>
    <property type="match status" value="1"/>
</dbReference>
<feature type="cross-link" description="Glycyl lysine isopeptide (Gly-Lys) (interchain with K-? in acceptor proteins)" evidence="5">
    <location>
        <position position="105"/>
    </location>
</feature>
<evidence type="ECO:0000256" key="5">
    <source>
        <dbReference type="HAMAP-Rule" id="MF_03048"/>
    </source>
</evidence>
<dbReference type="Proteomes" id="UP000186303">
    <property type="component" value="Chromosome 1"/>
</dbReference>
<dbReference type="OrthoDB" id="10248987at2759"/>
<dbReference type="Pfam" id="PF09138">
    <property type="entry name" value="Urm1"/>
    <property type="match status" value="1"/>
</dbReference>
<feature type="modified residue" description="1-thioglycine" evidence="5">
    <location>
        <position position="105"/>
    </location>
</feature>
<accession>A0A1M8A172</accession>
<dbReference type="PANTHER" id="PTHR14986">
    <property type="entry name" value="RURM1 PROTEIN"/>
    <property type="match status" value="1"/>
</dbReference>
<dbReference type="EMBL" id="LT671821">
    <property type="protein sequence ID" value="SHO76141.1"/>
    <property type="molecule type" value="Genomic_DNA"/>
</dbReference>
<evidence type="ECO:0000313" key="8">
    <source>
        <dbReference type="Proteomes" id="UP000186303"/>
    </source>
</evidence>
<comment type="function">
    <text evidence="5">Acts as a sulfur carrier required for 2-thiolation of mcm(5)S(2)U at tRNA wobble positions of cytosolic tRNA(Lys), tRNA(Glu) and tRNA(Gln). Serves as sulfur donor in tRNA 2-thiolation reaction by being thiocarboxylated (-COSH) at its C-terminus by the MOCS3 homolog UBA4. The sulfur is then transferred to tRNA to form 2-thiolation of mcm(5)S(2)U. Prior mcm(5) tRNA modification by the elongator complex is required for 2-thiolation. Also acts as a ubiquitin-like protein (UBL) that is covalently conjugated via an isopeptide bond to lysine residues of target proteins such as AHP1. The thiocarboxylated form serves as substrate for conjugation and oxidative stress specifically induces the formation of UBL-protein conjugates.</text>
</comment>
<comment type="similarity">
    <text evidence="5 6">Belongs to the URM1 family.</text>
</comment>
<dbReference type="PIRSF" id="PIRSF037379">
    <property type="entry name" value="Ubiquitin-related_modifier_1"/>
    <property type="match status" value="1"/>
</dbReference>
<proteinExistence type="inferred from homology"/>
<dbReference type="UniPathway" id="UPA00988"/>
<evidence type="ECO:0000256" key="4">
    <source>
        <dbReference type="ARBA" id="ARBA00022786"/>
    </source>
</evidence>
<keyword evidence="2 5" id="KW-1017">Isopeptide bond</keyword>
<dbReference type="GO" id="GO:0032447">
    <property type="term" value="P:protein urmylation"/>
    <property type="evidence" value="ECO:0007669"/>
    <property type="project" value="UniProtKB-UniRule"/>
</dbReference>
<keyword evidence="8" id="KW-1185">Reference proteome</keyword>
<evidence type="ECO:0000256" key="6">
    <source>
        <dbReference type="RuleBase" id="RU361182"/>
    </source>
</evidence>
<dbReference type="OMA" id="HMIQERE"/>
<dbReference type="Gene3D" id="3.10.20.30">
    <property type="match status" value="1"/>
</dbReference>
<keyword evidence="4 5" id="KW-0833">Ubl conjugation pathway</keyword>
<name>A0A1M8A172_MALS4</name>